<proteinExistence type="predicted"/>
<evidence type="ECO:0000256" key="1">
    <source>
        <dbReference type="SAM" id="MobiDB-lite"/>
    </source>
</evidence>
<evidence type="ECO:0000313" key="2">
    <source>
        <dbReference type="EMBL" id="CAL1698543.1"/>
    </source>
</evidence>
<dbReference type="EMBL" id="OZ037953">
    <property type="protein sequence ID" value="CAL1698543.1"/>
    <property type="molecule type" value="Genomic_DNA"/>
</dbReference>
<evidence type="ECO:0000313" key="3">
    <source>
        <dbReference type="Proteomes" id="UP001497453"/>
    </source>
</evidence>
<keyword evidence="3" id="KW-1185">Reference proteome</keyword>
<dbReference type="Proteomes" id="UP001497453">
    <property type="component" value="Chromosome 10"/>
</dbReference>
<organism evidence="2 3">
    <name type="scientific">Somion occarium</name>
    <dbReference type="NCBI Taxonomy" id="3059160"/>
    <lineage>
        <taxon>Eukaryota</taxon>
        <taxon>Fungi</taxon>
        <taxon>Dikarya</taxon>
        <taxon>Basidiomycota</taxon>
        <taxon>Agaricomycotina</taxon>
        <taxon>Agaricomycetes</taxon>
        <taxon>Polyporales</taxon>
        <taxon>Cerrenaceae</taxon>
        <taxon>Somion</taxon>
    </lineage>
</organism>
<protein>
    <submittedName>
        <fullName evidence="2">Uncharacterized protein</fullName>
    </submittedName>
</protein>
<feature type="compositionally biased region" description="Basic and acidic residues" evidence="1">
    <location>
        <begin position="951"/>
        <end position="960"/>
    </location>
</feature>
<dbReference type="PANTHER" id="PTHR33266">
    <property type="entry name" value="CHROMOSOME 15, WHOLE GENOME SHOTGUN SEQUENCE"/>
    <property type="match status" value="1"/>
</dbReference>
<name>A0ABP1CV18_9APHY</name>
<accession>A0ABP1CV18</accession>
<reference evidence="3" key="1">
    <citation type="submission" date="2024-04" db="EMBL/GenBank/DDBJ databases">
        <authorList>
            <person name="Shaw F."/>
            <person name="Minotto A."/>
        </authorList>
    </citation>
    <scope>NUCLEOTIDE SEQUENCE [LARGE SCALE GENOMIC DNA]</scope>
</reference>
<dbReference type="PANTHER" id="PTHR33266:SF1">
    <property type="entry name" value="F-BOX DOMAIN-CONTAINING PROTEIN"/>
    <property type="match status" value="1"/>
</dbReference>
<gene>
    <name evidence="2" type="ORF">GFSPODELE1_LOCUS2199</name>
</gene>
<feature type="region of interest" description="Disordered" evidence="1">
    <location>
        <begin position="928"/>
        <end position="973"/>
    </location>
</feature>
<sequence length="1054" mass="117838">MSNTKNFNRPQATTDIDSKLGVLQYVERDIDSDADEEFDEMLVGDIMRLERYGIKPMETPHELLIYIVARDRSLNRAYEDHKAAENLVNKYPALVPLLREACETKSFAKVRSLAILQPKPRDVEELWKTSNVSRIPYELGIINPEEHASLDEEISAMNIGPDSVGFLYFIIETAQGRGLNLKSMEYSQTRAYLQSHPELERIIVELRKAPKSSRSFASLRLICDFWVQLPYAETKEQIVEQEEAIRQAWTTQYEGNCATTLLCSMTVMNQNRGTRMYGNMLPIVQSSGMGKSRAVHEVAGSIFTLPLNVRDDSRAMFAFPRADEEVRKFLLSLGVLDASYSGVHRDMRVFLLHLFDVTRQVINAAPFVNGHYARLSDLALAWRDYLAQAVDGPQLRTCRGALYSQVIQSAQTAFEDRKKALSMFTGDALKVQIEIMDKQEVTSLIKSAEELARAVQSLVDEKNKNAIKIFLYLDEAKTLSSQDVSGEPDSNYYDALLSALADLVPVAGFFATTLSTTSSLSKHARTAEQHHSDRWMGDAKKSALLQAPYTELSFDCLPNGKPIFYPGQMTLDEIASVEYMVKFGRPLFWTQWNNATVNSTTRNNMINFARHKLTGHQAPSQRGGSRALCGNRGGNIAAISTRVLLDFEPSRQRARNMEAGLVENHMRVAFSVPIHREYVRSGTPSEPILAEAAAQHMDDSMTEDITVTEVASIFEDGIVNKGEQGELATRLLLTLAYDRAVKAHYGESHANNLYSQGVPVVKFLQELFSEDVIESILHSYPEGCPGSTLEEAFEDGWVRFTHWGRFGNDNEIDTEAALAAFARGMAIQVKPIQAVIDCVVPIVFIKNRAETKISEREVTAVLIQVKTMEKAVTLTIDADGRKKNSNPEAKVLQFFPLNCTHHRPYITILMQHAIQTAKVTARYQPLTAEQAAKRPPSPSKVLLKGRASTRHTADNTKEGVKNNTTPSEPADTLHPRYAIDVHGCSPSVYGVVTPKQTALWAQLLAARGLLAEHARQQDENISVLKSLKPTWIRGPECYGYTAQPLMNISSHKPT</sequence>